<reference evidence="1 2" key="1">
    <citation type="journal article" date="2018" name="Int. J. Syst. Evol. Microbiol.">
        <title>Zhouia spongiae sp. nov., isolated from a marine sponge.</title>
        <authorList>
            <person name="Zhuang L."/>
            <person name="Lin B."/>
            <person name="Qin F."/>
            <person name="Luo L."/>
        </authorList>
    </citation>
    <scope>NUCLEOTIDE SEQUENCE [LARGE SCALE GENOMIC DNA]</scope>
    <source>
        <strain evidence="1 2">HN-Y44</strain>
    </source>
</reference>
<proteinExistence type="predicted"/>
<protein>
    <submittedName>
        <fullName evidence="1">Uncharacterized protein</fullName>
    </submittedName>
</protein>
<name>A0ABY3YPX6_9FLAO</name>
<evidence type="ECO:0000313" key="1">
    <source>
        <dbReference type="EMBL" id="UNY99829.1"/>
    </source>
</evidence>
<sequence length="277" mass="31277">MKKTTFLTIGMISCLSFFSVQDMQAQLWKKIKSKVEKKVEDKADEILNGKNTSYGATTSESNDKGGVPYIEEVFSFIPGKKVAFEDNFEGERQGLMPSNWKSSGNGSVVTIDGLEGNWLKMEPNSTYKLDSLMVLPQNFTIEFDIVTRSDVASDMGEMSFGFARDNSVRRSITDGVNNGSVTSTRLHFWNQDITHSSSDTDKYNTLDFPLAKYSNAVIHVSIAVEGEQMRIYLDKSKLLDTQMFLKNTPKYFYITAPYDYKKGAKAFFGNFRISENE</sequence>
<dbReference type="EMBL" id="CP094326">
    <property type="protein sequence ID" value="UNY99829.1"/>
    <property type="molecule type" value="Genomic_DNA"/>
</dbReference>
<dbReference type="RefSeq" id="WP_242938200.1">
    <property type="nucleotide sequence ID" value="NZ_CP094326.1"/>
</dbReference>
<organism evidence="1 2">
    <name type="scientific">Zhouia spongiae</name>
    <dbReference type="NCBI Taxonomy" id="2202721"/>
    <lineage>
        <taxon>Bacteria</taxon>
        <taxon>Pseudomonadati</taxon>
        <taxon>Bacteroidota</taxon>
        <taxon>Flavobacteriia</taxon>
        <taxon>Flavobacteriales</taxon>
        <taxon>Flavobacteriaceae</taxon>
        <taxon>Zhouia</taxon>
    </lineage>
</organism>
<dbReference type="Proteomes" id="UP000829476">
    <property type="component" value="Chromosome"/>
</dbReference>
<keyword evidence="2" id="KW-1185">Reference proteome</keyword>
<gene>
    <name evidence="1" type="ORF">MQE36_05645</name>
</gene>
<accession>A0ABY3YPX6</accession>
<evidence type="ECO:0000313" key="2">
    <source>
        <dbReference type="Proteomes" id="UP000829476"/>
    </source>
</evidence>